<evidence type="ECO:0000313" key="2">
    <source>
        <dbReference type="Proteomes" id="UP000271162"/>
    </source>
</evidence>
<gene>
    <name evidence="1" type="ORF">NBR_LOCUS13582</name>
</gene>
<evidence type="ECO:0000313" key="1">
    <source>
        <dbReference type="EMBL" id="VDL77171.1"/>
    </source>
</evidence>
<sequence length="152" mass="17027">MQTTSISTEMYNHIDSAIDYGCIFASGCPRQCTACGLCHSAKLRLFELLAGGSKEGGVECPVLHGCAKECVKNSNNNLSSLNHCLRHVCAYHCFNGSCPKCSSFIFKIFNQMCVAGNLRTIVKYNGQCPDLFREVVHAKFKKEFEFDRRLRR</sequence>
<reference evidence="1 2" key="2">
    <citation type="submission" date="2018-11" db="EMBL/GenBank/DDBJ databases">
        <authorList>
            <consortium name="Pathogen Informatics"/>
        </authorList>
    </citation>
    <scope>NUCLEOTIDE SEQUENCE [LARGE SCALE GENOMIC DNA]</scope>
</reference>
<dbReference type="Pfam" id="PF17266">
    <property type="entry name" value="DUF5332"/>
    <property type="match status" value="1"/>
</dbReference>
<proteinExistence type="predicted"/>
<dbReference type="WBParaSite" id="NBR_0001358101-mRNA-1">
    <property type="protein sequence ID" value="NBR_0001358101-mRNA-1"/>
    <property type="gene ID" value="NBR_0001358101"/>
</dbReference>
<name>A0A0N4YAY2_NIPBR</name>
<evidence type="ECO:0000313" key="3">
    <source>
        <dbReference type="WBParaSite" id="NBR_0001358101-mRNA-1"/>
    </source>
</evidence>
<dbReference type="PANTHER" id="PTHR38612:SF1">
    <property type="entry name" value="PROTEIN CBG06620"/>
    <property type="match status" value="1"/>
</dbReference>
<protein>
    <submittedName>
        <fullName evidence="1 3">Uncharacterized protein</fullName>
    </submittedName>
</protein>
<keyword evidence="2" id="KW-1185">Reference proteome</keyword>
<dbReference type="OMA" id="CIFTTGC"/>
<reference evidence="3" key="1">
    <citation type="submission" date="2017-02" db="UniProtKB">
        <authorList>
            <consortium name="WormBaseParasite"/>
        </authorList>
    </citation>
    <scope>IDENTIFICATION</scope>
</reference>
<dbReference type="EMBL" id="UYSL01021087">
    <property type="protein sequence ID" value="VDL77171.1"/>
    <property type="molecule type" value="Genomic_DNA"/>
</dbReference>
<dbReference type="InterPro" id="IPR035161">
    <property type="entry name" value="DUF5332"/>
</dbReference>
<organism evidence="3">
    <name type="scientific">Nippostrongylus brasiliensis</name>
    <name type="common">Rat hookworm</name>
    <dbReference type="NCBI Taxonomy" id="27835"/>
    <lineage>
        <taxon>Eukaryota</taxon>
        <taxon>Metazoa</taxon>
        <taxon>Ecdysozoa</taxon>
        <taxon>Nematoda</taxon>
        <taxon>Chromadorea</taxon>
        <taxon>Rhabditida</taxon>
        <taxon>Rhabditina</taxon>
        <taxon>Rhabditomorpha</taxon>
        <taxon>Strongyloidea</taxon>
        <taxon>Heligmosomidae</taxon>
        <taxon>Nippostrongylus</taxon>
    </lineage>
</organism>
<dbReference type="PANTHER" id="PTHR38612">
    <property type="entry name" value="PROTEIN DCT-5-RELATED"/>
    <property type="match status" value="1"/>
</dbReference>
<accession>A0A0N4YAY2</accession>
<dbReference type="Proteomes" id="UP000271162">
    <property type="component" value="Unassembled WGS sequence"/>
</dbReference>
<dbReference type="AlphaFoldDB" id="A0A0N4YAY2"/>